<dbReference type="RefSeq" id="WP_052453998.1">
    <property type="nucleotide sequence ID" value="NZ_CP009313.1"/>
</dbReference>
<dbReference type="Proteomes" id="UP000325763">
    <property type="component" value="Chromosome"/>
</dbReference>
<sequence>MNTLLKQVVDASGGQDLWSRTPTLTAEVSVGGPVWAPKGWAGALRDLTVTVDTRRQHTVIAPFTAPGLSMEFDNTGATALDGVPATGEPQRVVLRDPAGRVVNELTDPRAAFTGMLRATPWRPLHLGYFLGYALWNYLTAPFLLLRPDVLTRELEPWHEAGQTWRRLRVRYPDTLATHSLEQTFYYDSDGLQRRMDYVNEVMGSALVAHYSGRHRSFGGLVFPSRRRTFRRNPDGTSNINLPSITVDVHGMHLGHAGAPTASAPAYQGR</sequence>
<dbReference type="KEGG" id="snq:CP978_03675"/>
<evidence type="ECO:0000313" key="2">
    <source>
        <dbReference type="Proteomes" id="UP000325763"/>
    </source>
</evidence>
<dbReference type="OrthoDB" id="8746011at2"/>
<reference evidence="1 2" key="1">
    <citation type="submission" date="2017-09" db="EMBL/GenBank/DDBJ databases">
        <title>Streptomyces genome completion.</title>
        <authorList>
            <person name="Lee N."/>
            <person name="Cho B.-K."/>
        </authorList>
    </citation>
    <scope>NUCLEOTIDE SEQUENCE [LARGE SCALE GENOMIC DNA]</scope>
    <source>
        <strain evidence="1 2">ATCC 14899</strain>
    </source>
</reference>
<dbReference type="EMBL" id="CP023747">
    <property type="protein sequence ID" value="QEV37762.1"/>
    <property type="molecule type" value="Genomic_DNA"/>
</dbReference>
<gene>
    <name evidence="1" type="ORF">CP978_03675</name>
</gene>
<organism evidence="1 2">
    <name type="scientific">Streptomyces nodosus</name>
    <dbReference type="NCBI Taxonomy" id="40318"/>
    <lineage>
        <taxon>Bacteria</taxon>
        <taxon>Bacillati</taxon>
        <taxon>Actinomycetota</taxon>
        <taxon>Actinomycetes</taxon>
        <taxon>Kitasatosporales</taxon>
        <taxon>Streptomycetaceae</taxon>
        <taxon>Streptomyces</taxon>
    </lineage>
</organism>
<accession>A0A5P2VYA3</accession>
<evidence type="ECO:0000313" key="1">
    <source>
        <dbReference type="EMBL" id="QEV37762.1"/>
    </source>
</evidence>
<proteinExistence type="predicted"/>
<dbReference type="AlphaFoldDB" id="A0A5P2VYA3"/>
<name>A0A5P2VYA3_9ACTN</name>
<protein>
    <submittedName>
        <fullName evidence="1">Uncharacterized protein</fullName>
    </submittedName>
</protein>